<dbReference type="Proteomes" id="UP000199138">
    <property type="component" value="Unassembled WGS sequence"/>
</dbReference>
<protein>
    <submittedName>
        <fullName evidence="1">Uncharacterized protein</fullName>
    </submittedName>
</protein>
<sequence length="128" mass="13433">MRPYLFNQAFTLPAGQTTATVIFTPDAGKIIGGAIFTNGEADGKLVDVELKTGGGQVVQNPVNIAAWKQRASASYVDSLMPILEQSKGGQYKLVITAETALDNDLVGSLVLAYDPSTTPGALTEQCSL</sequence>
<name>A0A1I7IWA1_9FLAO</name>
<organism evidence="1 2">
    <name type="scientific">Pustulibacterium marinum</name>
    <dbReference type="NCBI Taxonomy" id="1224947"/>
    <lineage>
        <taxon>Bacteria</taxon>
        <taxon>Pseudomonadati</taxon>
        <taxon>Bacteroidota</taxon>
        <taxon>Flavobacteriia</taxon>
        <taxon>Flavobacteriales</taxon>
        <taxon>Flavobacteriaceae</taxon>
        <taxon>Pustulibacterium</taxon>
    </lineage>
</organism>
<dbReference type="RefSeq" id="WP_093026567.1">
    <property type="nucleotide sequence ID" value="NZ_FPBK01000023.1"/>
</dbReference>
<evidence type="ECO:0000313" key="2">
    <source>
        <dbReference type="Proteomes" id="UP000199138"/>
    </source>
</evidence>
<dbReference type="STRING" id="1224947.SAMN05216480_12326"/>
<evidence type="ECO:0000313" key="1">
    <source>
        <dbReference type="EMBL" id="SFU77188.1"/>
    </source>
</evidence>
<dbReference type="AlphaFoldDB" id="A0A1I7IWA1"/>
<reference evidence="1 2" key="1">
    <citation type="submission" date="2016-10" db="EMBL/GenBank/DDBJ databases">
        <authorList>
            <person name="de Groot N.N."/>
        </authorList>
    </citation>
    <scope>NUCLEOTIDE SEQUENCE [LARGE SCALE GENOMIC DNA]</scope>
    <source>
        <strain evidence="1 2">CGMCC 1.12333</strain>
    </source>
</reference>
<accession>A0A1I7IWA1</accession>
<gene>
    <name evidence="1" type="ORF">SAMN05216480_12326</name>
</gene>
<dbReference type="EMBL" id="FPBK01000023">
    <property type="protein sequence ID" value="SFU77188.1"/>
    <property type="molecule type" value="Genomic_DNA"/>
</dbReference>
<proteinExistence type="predicted"/>
<keyword evidence="2" id="KW-1185">Reference proteome</keyword>